<evidence type="ECO:0008006" key="3">
    <source>
        <dbReference type="Google" id="ProtNLM"/>
    </source>
</evidence>
<gene>
    <name evidence="1" type="ORF">GALMADRAFT_152664</name>
</gene>
<dbReference type="Gene3D" id="3.80.10.10">
    <property type="entry name" value="Ribonuclease Inhibitor"/>
    <property type="match status" value="1"/>
</dbReference>
<keyword evidence="2" id="KW-1185">Reference proteome</keyword>
<dbReference type="InterPro" id="IPR032675">
    <property type="entry name" value="LRR_dom_sf"/>
</dbReference>
<protein>
    <recommendedName>
        <fullName evidence="3">F-box domain-containing protein</fullName>
    </recommendedName>
</protein>
<dbReference type="STRING" id="685588.A0A067THM6"/>
<evidence type="ECO:0000313" key="1">
    <source>
        <dbReference type="EMBL" id="KDR81852.1"/>
    </source>
</evidence>
<reference evidence="2" key="1">
    <citation type="journal article" date="2014" name="Proc. Natl. Acad. Sci. U.S.A.">
        <title>Extensive sampling of basidiomycete genomes demonstrates inadequacy of the white-rot/brown-rot paradigm for wood decay fungi.</title>
        <authorList>
            <person name="Riley R."/>
            <person name="Salamov A.A."/>
            <person name="Brown D.W."/>
            <person name="Nagy L.G."/>
            <person name="Floudas D."/>
            <person name="Held B.W."/>
            <person name="Levasseur A."/>
            <person name="Lombard V."/>
            <person name="Morin E."/>
            <person name="Otillar R."/>
            <person name="Lindquist E.A."/>
            <person name="Sun H."/>
            <person name="LaButti K.M."/>
            <person name="Schmutz J."/>
            <person name="Jabbour D."/>
            <person name="Luo H."/>
            <person name="Baker S.E."/>
            <person name="Pisabarro A.G."/>
            <person name="Walton J.D."/>
            <person name="Blanchette R.A."/>
            <person name="Henrissat B."/>
            <person name="Martin F."/>
            <person name="Cullen D."/>
            <person name="Hibbett D.S."/>
            <person name="Grigoriev I.V."/>
        </authorList>
    </citation>
    <scope>NUCLEOTIDE SEQUENCE [LARGE SCALE GENOMIC DNA]</scope>
    <source>
        <strain evidence="2">CBS 339.88</strain>
    </source>
</reference>
<sequence>MAVIRQIFEAFCAPCHRRHEKCKLPGCATPAPLILGRVCKEWREIAWKTPTLWTWIDIPVSRKRYQTQLELLEEWLERTRDQPLFINVRPEIGDHSYVYSPSPIALFELLVRHSEKWKAVHILSSGDDCTKMLNTAQERVPILETFTFSSNGQISELEDHSLDLLTDAPNLRTLDLFGFTPNLEYCKYSDYRSSGRQEQSTLSPILLPHLKSLVIKRCEDVDFLPLMEVPSLRRLSIVQSTRRIPFQSITDFIDQSRIKLHALGISTDSPIDVVSLQALLTKVDSITRLYIGSRRASDYQSLMLKIPKILNPSTPADNDKANILLPNLQVLYYCTVDPVSSPAMIDMIKHRWKGNNTGLHEEVTPGSFAKLKVVRFKKAKTMVLLDPLKQEIVDGLDVTYDLPYKGQRNMPQKVEPRYTYVSAVEGGAIVDAEGHFRFVIPVLP</sequence>
<dbReference type="EMBL" id="KL142370">
    <property type="protein sequence ID" value="KDR81852.1"/>
    <property type="molecule type" value="Genomic_DNA"/>
</dbReference>
<dbReference type="SUPFAM" id="SSF52047">
    <property type="entry name" value="RNI-like"/>
    <property type="match status" value="1"/>
</dbReference>
<evidence type="ECO:0000313" key="2">
    <source>
        <dbReference type="Proteomes" id="UP000027222"/>
    </source>
</evidence>
<organism evidence="1 2">
    <name type="scientific">Galerina marginata (strain CBS 339.88)</name>
    <dbReference type="NCBI Taxonomy" id="685588"/>
    <lineage>
        <taxon>Eukaryota</taxon>
        <taxon>Fungi</taxon>
        <taxon>Dikarya</taxon>
        <taxon>Basidiomycota</taxon>
        <taxon>Agaricomycotina</taxon>
        <taxon>Agaricomycetes</taxon>
        <taxon>Agaricomycetidae</taxon>
        <taxon>Agaricales</taxon>
        <taxon>Agaricineae</taxon>
        <taxon>Strophariaceae</taxon>
        <taxon>Galerina</taxon>
    </lineage>
</organism>
<name>A0A067THM6_GALM3</name>
<dbReference type="AlphaFoldDB" id="A0A067THM6"/>
<dbReference type="HOGENOM" id="CLU_018544_14_2_1"/>
<accession>A0A067THM6</accession>
<dbReference type="OrthoDB" id="3053749at2759"/>
<proteinExistence type="predicted"/>
<dbReference type="Proteomes" id="UP000027222">
    <property type="component" value="Unassembled WGS sequence"/>
</dbReference>